<dbReference type="EMBL" id="VRMN01000024">
    <property type="protein sequence ID" value="KAA8490529.1"/>
    <property type="molecule type" value="Genomic_DNA"/>
</dbReference>
<dbReference type="Pfam" id="PF05739">
    <property type="entry name" value="SNARE"/>
    <property type="match status" value="1"/>
</dbReference>
<dbReference type="SUPFAM" id="SSF47661">
    <property type="entry name" value="t-snare proteins"/>
    <property type="match status" value="1"/>
</dbReference>
<dbReference type="InterPro" id="IPR045242">
    <property type="entry name" value="Syntaxin"/>
</dbReference>
<feature type="region of interest" description="Disordered" evidence="2">
    <location>
        <begin position="52"/>
        <end position="72"/>
    </location>
</feature>
<feature type="transmembrane region" description="Helical" evidence="3">
    <location>
        <begin position="237"/>
        <end position="257"/>
    </location>
</feature>
<dbReference type="InterPro" id="IPR010989">
    <property type="entry name" value="SNARE"/>
</dbReference>
<feature type="region of interest" description="Disordered" evidence="2">
    <location>
        <begin position="110"/>
        <end position="129"/>
    </location>
</feature>
<gene>
    <name evidence="5" type="ORF">FVE85_5054</name>
</gene>
<evidence type="ECO:0000259" key="4">
    <source>
        <dbReference type="PROSITE" id="PS50192"/>
    </source>
</evidence>
<dbReference type="PROSITE" id="PS00914">
    <property type="entry name" value="SYNTAXIN"/>
    <property type="match status" value="1"/>
</dbReference>
<keyword evidence="3" id="KW-0472">Membrane</keyword>
<dbReference type="PANTHER" id="PTHR19957">
    <property type="entry name" value="SYNTAXIN"/>
    <property type="match status" value="1"/>
</dbReference>
<dbReference type="Gene3D" id="1.20.5.110">
    <property type="match status" value="1"/>
</dbReference>
<dbReference type="AlphaFoldDB" id="A0A5J4YGA5"/>
<dbReference type="InterPro" id="IPR006012">
    <property type="entry name" value="Syntaxin/epimorphin_CS"/>
</dbReference>
<feature type="compositionally biased region" description="Polar residues" evidence="2">
    <location>
        <begin position="61"/>
        <end position="71"/>
    </location>
</feature>
<comment type="similarity">
    <text evidence="1">Belongs to the syntaxin family.</text>
</comment>
<keyword evidence="6" id="KW-1185">Reference proteome</keyword>
<dbReference type="GO" id="GO:0006886">
    <property type="term" value="P:intracellular protein transport"/>
    <property type="evidence" value="ECO:0007669"/>
    <property type="project" value="InterPro"/>
</dbReference>
<dbReference type="PROSITE" id="PS50192">
    <property type="entry name" value="T_SNARE"/>
    <property type="match status" value="1"/>
</dbReference>
<dbReference type="SMART" id="SM00397">
    <property type="entry name" value="t_SNARE"/>
    <property type="match status" value="1"/>
</dbReference>
<dbReference type="GO" id="GO:0048278">
    <property type="term" value="P:vesicle docking"/>
    <property type="evidence" value="ECO:0007669"/>
    <property type="project" value="TreeGrafter"/>
</dbReference>
<dbReference type="PANTHER" id="PTHR19957:SF38">
    <property type="entry name" value="LD27581P"/>
    <property type="match status" value="1"/>
</dbReference>
<reference evidence="6" key="1">
    <citation type="journal article" date="2019" name="Nat. Commun.">
        <title>Expansion of phycobilisome linker gene families in mesophilic red algae.</title>
        <authorList>
            <person name="Lee J."/>
            <person name="Kim D."/>
            <person name="Bhattacharya D."/>
            <person name="Yoon H.S."/>
        </authorList>
    </citation>
    <scope>NUCLEOTIDE SEQUENCE [LARGE SCALE GENOMIC DNA]</scope>
    <source>
        <strain evidence="6">CCMP 1328</strain>
    </source>
</reference>
<comment type="caution">
    <text evidence="5">The sequence shown here is derived from an EMBL/GenBank/DDBJ whole genome shotgun (WGS) entry which is preliminary data.</text>
</comment>
<accession>A0A5J4YGA5</accession>
<evidence type="ECO:0000256" key="3">
    <source>
        <dbReference type="SAM" id="Phobius"/>
    </source>
</evidence>
<sequence>MSQALELRELVRGIEETNEQLARAIQQEPAAQHAAFVRDALRRNEAAATRGAQLLRESKASKASRSGVSESQLERKLKADLAAVLDDFFSLVKQCEPILLANQVALEQEEEHRQRGSNDAASQASLTTRAPQAKTPLLLAQQQQQQQQSQGTKYAALEREAQTNFEVIEERDAEMRHIQNSLLDIREVMQELHVLTQEQGKQVDQVALDIESAGEYVTKGERHLEQAHAKRQRRRKCFCCTLVIVVLVISIYLLLMLL</sequence>
<dbReference type="CDD" id="cd15840">
    <property type="entry name" value="SNARE_Qa"/>
    <property type="match status" value="1"/>
</dbReference>
<evidence type="ECO:0000313" key="5">
    <source>
        <dbReference type="EMBL" id="KAA8490529.1"/>
    </source>
</evidence>
<dbReference type="GO" id="GO:0005484">
    <property type="term" value="F:SNAP receptor activity"/>
    <property type="evidence" value="ECO:0007669"/>
    <property type="project" value="InterPro"/>
</dbReference>
<protein>
    <submittedName>
        <fullName evidence="5">Syntaxin-7</fullName>
    </submittedName>
</protein>
<keyword evidence="3" id="KW-1133">Transmembrane helix</keyword>
<dbReference type="GO" id="GO:0031201">
    <property type="term" value="C:SNARE complex"/>
    <property type="evidence" value="ECO:0007669"/>
    <property type="project" value="TreeGrafter"/>
</dbReference>
<dbReference type="OrthoDB" id="5795902at2759"/>
<dbReference type="InterPro" id="IPR000727">
    <property type="entry name" value="T_SNARE_dom"/>
</dbReference>
<keyword evidence="3" id="KW-0812">Transmembrane</keyword>
<feature type="domain" description="T-SNARE coiled-coil homology" evidence="4">
    <location>
        <begin position="165"/>
        <end position="227"/>
    </location>
</feature>
<name>A0A5J4YGA5_PORPP</name>
<feature type="compositionally biased region" description="Polar residues" evidence="2">
    <location>
        <begin position="117"/>
        <end position="129"/>
    </location>
</feature>
<dbReference type="GO" id="GO:0000149">
    <property type="term" value="F:SNARE binding"/>
    <property type="evidence" value="ECO:0007669"/>
    <property type="project" value="TreeGrafter"/>
</dbReference>
<dbReference type="GO" id="GO:0006906">
    <property type="term" value="P:vesicle fusion"/>
    <property type="evidence" value="ECO:0007669"/>
    <property type="project" value="TreeGrafter"/>
</dbReference>
<dbReference type="GO" id="GO:0012505">
    <property type="term" value="C:endomembrane system"/>
    <property type="evidence" value="ECO:0007669"/>
    <property type="project" value="TreeGrafter"/>
</dbReference>
<proteinExistence type="inferred from homology"/>
<evidence type="ECO:0000256" key="2">
    <source>
        <dbReference type="SAM" id="MobiDB-lite"/>
    </source>
</evidence>
<evidence type="ECO:0000256" key="1">
    <source>
        <dbReference type="ARBA" id="ARBA00009063"/>
    </source>
</evidence>
<dbReference type="Proteomes" id="UP000324585">
    <property type="component" value="Unassembled WGS sequence"/>
</dbReference>
<organism evidence="5 6">
    <name type="scientific">Porphyridium purpureum</name>
    <name type="common">Red alga</name>
    <name type="synonym">Porphyridium cruentum</name>
    <dbReference type="NCBI Taxonomy" id="35688"/>
    <lineage>
        <taxon>Eukaryota</taxon>
        <taxon>Rhodophyta</taxon>
        <taxon>Bangiophyceae</taxon>
        <taxon>Porphyridiales</taxon>
        <taxon>Porphyridiaceae</taxon>
        <taxon>Porphyridium</taxon>
    </lineage>
</organism>
<evidence type="ECO:0000313" key="6">
    <source>
        <dbReference type="Proteomes" id="UP000324585"/>
    </source>
</evidence>